<dbReference type="Proteomes" id="UP000824062">
    <property type="component" value="Unassembled WGS sequence"/>
</dbReference>
<keyword evidence="2" id="KW-0472">Membrane</keyword>
<name>A0A9D2JEP6_9ACTN</name>
<proteinExistence type="predicted"/>
<dbReference type="EMBL" id="DXBM01000027">
    <property type="protein sequence ID" value="HIZ45924.1"/>
    <property type="molecule type" value="Genomic_DNA"/>
</dbReference>
<protein>
    <submittedName>
        <fullName evidence="3">Uncharacterized protein</fullName>
    </submittedName>
</protein>
<reference evidence="3" key="2">
    <citation type="submission" date="2021-04" db="EMBL/GenBank/DDBJ databases">
        <authorList>
            <person name="Gilroy R."/>
        </authorList>
    </citation>
    <scope>NUCLEOTIDE SEQUENCE</scope>
    <source>
        <strain evidence="3">ChiHjej12B11-14209</strain>
    </source>
</reference>
<gene>
    <name evidence="3" type="ORF">IAA19_02760</name>
</gene>
<sequence>MAMASNESAVRAIGHDEDAAIYRVRPGVARVYVASGLLMCVVAVVVLIVRPASFGKAYFNVLFYLAAVAIAALSLLRFKTCRLTLSDEELFFYNGIIDTRRILVSQIERVEYNPQIRIRIYVRRQGNRTALHRLPNVFSAEDTQAILGRLEAQGIEVDYIEKPGKDEGRVSGQAVAEQATEENLNG</sequence>
<feature type="transmembrane region" description="Helical" evidence="2">
    <location>
        <begin position="57"/>
        <end position="76"/>
    </location>
</feature>
<evidence type="ECO:0000313" key="4">
    <source>
        <dbReference type="Proteomes" id="UP000824062"/>
    </source>
</evidence>
<keyword evidence="2" id="KW-1133">Transmembrane helix</keyword>
<feature type="region of interest" description="Disordered" evidence="1">
    <location>
        <begin position="163"/>
        <end position="186"/>
    </location>
</feature>
<organism evidence="3 4">
    <name type="scientific">Candidatus Olsenella pullistercoris</name>
    <dbReference type="NCBI Taxonomy" id="2838712"/>
    <lineage>
        <taxon>Bacteria</taxon>
        <taxon>Bacillati</taxon>
        <taxon>Actinomycetota</taxon>
        <taxon>Coriobacteriia</taxon>
        <taxon>Coriobacteriales</taxon>
        <taxon>Atopobiaceae</taxon>
        <taxon>Olsenella</taxon>
    </lineage>
</organism>
<feature type="transmembrane region" description="Helical" evidence="2">
    <location>
        <begin position="31"/>
        <end position="51"/>
    </location>
</feature>
<accession>A0A9D2JEP6</accession>
<reference evidence="3" key="1">
    <citation type="journal article" date="2021" name="PeerJ">
        <title>Extensive microbial diversity within the chicken gut microbiome revealed by metagenomics and culture.</title>
        <authorList>
            <person name="Gilroy R."/>
            <person name="Ravi A."/>
            <person name="Getino M."/>
            <person name="Pursley I."/>
            <person name="Horton D.L."/>
            <person name="Alikhan N.F."/>
            <person name="Baker D."/>
            <person name="Gharbi K."/>
            <person name="Hall N."/>
            <person name="Watson M."/>
            <person name="Adriaenssens E.M."/>
            <person name="Foster-Nyarko E."/>
            <person name="Jarju S."/>
            <person name="Secka A."/>
            <person name="Antonio M."/>
            <person name="Oren A."/>
            <person name="Chaudhuri R.R."/>
            <person name="La Ragione R."/>
            <person name="Hildebrand F."/>
            <person name="Pallen M.J."/>
        </authorList>
    </citation>
    <scope>NUCLEOTIDE SEQUENCE</scope>
    <source>
        <strain evidence="3">ChiHjej12B11-14209</strain>
    </source>
</reference>
<comment type="caution">
    <text evidence="3">The sequence shown here is derived from an EMBL/GenBank/DDBJ whole genome shotgun (WGS) entry which is preliminary data.</text>
</comment>
<dbReference type="AlphaFoldDB" id="A0A9D2JEP6"/>
<evidence type="ECO:0000313" key="3">
    <source>
        <dbReference type="EMBL" id="HIZ45924.1"/>
    </source>
</evidence>
<keyword evidence="2" id="KW-0812">Transmembrane</keyword>
<evidence type="ECO:0000256" key="1">
    <source>
        <dbReference type="SAM" id="MobiDB-lite"/>
    </source>
</evidence>
<evidence type="ECO:0000256" key="2">
    <source>
        <dbReference type="SAM" id="Phobius"/>
    </source>
</evidence>